<comment type="catalytic activity">
    <reaction evidence="1">
        <text>[E2 ubiquitin-conjugating enzyme]-S-ubiquitinyl-L-cysteine + [acceptor protein]-L-lysine = [E2 ubiquitin-conjugating enzyme]-L-cysteine + [acceptor protein]-N(6)-ubiquitinyl-L-lysine.</text>
        <dbReference type="EC" id="2.3.2.31"/>
    </reaction>
</comment>
<name>A0A1W2TXP3_ROSNE</name>
<gene>
    <name evidence="14" type="ORF">SAMD00023353_4700050</name>
</gene>
<evidence type="ECO:0000256" key="8">
    <source>
        <dbReference type="ARBA" id="ARBA00022786"/>
    </source>
</evidence>
<dbReference type="PANTHER" id="PTHR11685">
    <property type="entry name" value="RBR FAMILY RING FINGER AND IBR DOMAIN-CONTAINING"/>
    <property type="match status" value="1"/>
</dbReference>
<evidence type="ECO:0000256" key="7">
    <source>
        <dbReference type="ARBA" id="ARBA00022771"/>
    </source>
</evidence>
<dbReference type="InterPro" id="IPR002867">
    <property type="entry name" value="IBR_dom"/>
</dbReference>
<protein>
    <recommendedName>
        <fullName evidence="3">RBR-type E3 ubiquitin transferase</fullName>
        <ecNumber evidence="3">2.3.2.31</ecNumber>
    </recommendedName>
</protein>
<dbReference type="Pfam" id="PF01485">
    <property type="entry name" value="IBR"/>
    <property type="match status" value="1"/>
</dbReference>
<feature type="domain" description="RING-type" evidence="13">
    <location>
        <begin position="325"/>
        <end position="542"/>
    </location>
</feature>
<proteinExistence type="predicted"/>
<keyword evidence="8" id="KW-0833">Ubl conjugation pathway</keyword>
<keyword evidence="9" id="KW-0862">Zinc</keyword>
<dbReference type="Gene3D" id="3.30.40.10">
    <property type="entry name" value="Zinc/RING finger domain, C3HC4 (zinc finger)"/>
    <property type="match status" value="1"/>
</dbReference>
<evidence type="ECO:0000256" key="9">
    <source>
        <dbReference type="ARBA" id="ARBA00022833"/>
    </source>
</evidence>
<keyword evidence="5" id="KW-0479">Metal-binding</keyword>
<dbReference type="InterPro" id="IPR031127">
    <property type="entry name" value="E3_UB_ligase_RBR"/>
</dbReference>
<evidence type="ECO:0000313" key="15">
    <source>
        <dbReference type="Proteomes" id="UP000054516"/>
    </source>
</evidence>
<evidence type="ECO:0000256" key="4">
    <source>
        <dbReference type="ARBA" id="ARBA00022679"/>
    </source>
</evidence>
<evidence type="ECO:0000256" key="6">
    <source>
        <dbReference type="ARBA" id="ARBA00022737"/>
    </source>
</evidence>
<dbReference type="Gene3D" id="1.20.120.1750">
    <property type="match status" value="1"/>
</dbReference>
<reference evidence="14" key="1">
    <citation type="submission" date="2016-03" db="EMBL/GenBank/DDBJ databases">
        <title>Draft genome sequence of Rosellinia necatrix.</title>
        <authorList>
            <person name="Kanematsu S."/>
        </authorList>
    </citation>
    <scope>NUCLEOTIDE SEQUENCE [LARGE SCALE GENOMIC DNA]</scope>
    <source>
        <strain evidence="14">W97</strain>
    </source>
</reference>
<dbReference type="InterPro" id="IPR001841">
    <property type="entry name" value="Znf_RING"/>
</dbReference>
<feature type="region of interest" description="Disordered" evidence="11">
    <location>
        <begin position="1"/>
        <end position="34"/>
    </location>
</feature>
<keyword evidence="15" id="KW-1185">Reference proteome</keyword>
<evidence type="ECO:0000256" key="3">
    <source>
        <dbReference type="ARBA" id="ARBA00012251"/>
    </source>
</evidence>
<dbReference type="STRING" id="77044.A0A1W2TXP3"/>
<evidence type="ECO:0000259" key="13">
    <source>
        <dbReference type="PROSITE" id="PS51873"/>
    </source>
</evidence>
<evidence type="ECO:0000256" key="11">
    <source>
        <dbReference type="SAM" id="MobiDB-lite"/>
    </source>
</evidence>
<dbReference type="PROSITE" id="PS50089">
    <property type="entry name" value="ZF_RING_2"/>
    <property type="match status" value="1"/>
</dbReference>
<dbReference type="SMART" id="SM00647">
    <property type="entry name" value="IBR"/>
    <property type="match status" value="2"/>
</dbReference>
<dbReference type="Proteomes" id="UP000054516">
    <property type="component" value="Unassembled WGS sequence"/>
</dbReference>
<dbReference type="OMA" id="NAYAVIN"/>
<dbReference type="InterPro" id="IPR054694">
    <property type="entry name" value="Parkin-like_IBR"/>
</dbReference>
<evidence type="ECO:0000256" key="5">
    <source>
        <dbReference type="ARBA" id="ARBA00022723"/>
    </source>
</evidence>
<dbReference type="InterPro" id="IPR044066">
    <property type="entry name" value="TRIAD_supradom"/>
</dbReference>
<dbReference type="Pfam" id="PF22605">
    <property type="entry name" value="IBR_2"/>
    <property type="match status" value="1"/>
</dbReference>
<dbReference type="GO" id="GO:0016567">
    <property type="term" value="P:protein ubiquitination"/>
    <property type="evidence" value="ECO:0007669"/>
    <property type="project" value="InterPro"/>
</dbReference>
<evidence type="ECO:0000313" key="14">
    <source>
        <dbReference type="EMBL" id="GAP93492.2"/>
    </source>
</evidence>
<dbReference type="CDD" id="cd20336">
    <property type="entry name" value="Rcat_RBR"/>
    <property type="match status" value="1"/>
</dbReference>
<dbReference type="PROSITE" id="PS51873">
    <property type="entry name" value="TRIAD"/>
    <property type="match status" value="1"/>
</dbReference>
<feature type="domain" description="RING-type" evidence="12">
    <location>
        <begin position="329"/>
        <end position="383"/>
    </location>
</feature>
<dbReference type="GO" id="GO:0008270">
    <property type="term" value="F:zinc ion binding"/>
    <property type="evidence" value="ECO:0007669"/>
    <property type="project" value="UniProtKB-KW"/>
</dbReference>
<organism evidence="14">
    <name type="scientific">Rosellinia necatrix</name>
    <name type="common">White root-rot fungus</name>
    <dbReference type="NCBI Taxonomy" id="77044"/>
    <lineage>
        <taxon>Eukaryota</taxon>
        <taxon>Fungi</taxon>
        <taxon>Dikarya</taxon>
        <taxon>Ascomycota</taxon>
        <taxon>Pezizomycotina</taxon>
        <taxon>Sordariomycetes</taxon>
        <taxon>Xylariomycetidae</taxon>
        <taxon>Xylariales</taxon>
        <taxon>Xylariaceae</taxon>
        <taxon>Rosellinia</taxon>
    </lineage>
</organism>
<dbReference type="InterPro" id="IPR013083">
    <property type="entry name" value="Znf_RING/FYVE/PHD"/>
</dbReference>
<comment type="pathway">
    <text evidence="2">Protein modification; protein ubiquitination.</text>
</comment>
<evidence type="ECO:0000256" key="1">
    <source>
        <dbReference type="ARBA" id="ARBA00001798"/>
    </source>
</evidence>
<dbReference type="SUPFAM" id="SSF57850">
    <property type="entry name" value="RING/U-box"/>
    <property type="match status" value="3"/>
</dbReference>
<dbReference type="GO" id="GO:0061630">
    <property type="term" value="F:ubiquitin protein ligase activity"/>
    <property type="evidence" value="ECO:0007669"/>
    <property type="project" value="UniProtKB-EC"/>
</dbReference>
<evidence type="ECO:0000256" key="2">
    <source>
        <dbReference type="ARBA" id="ARBA00004906"/>
    </source>
</evidence>
<keyword evidence="4" id="KW-0808">Transferase</keyword>
<evidence type="ECO:0000259" key="12">
    <source>
        <dbReference type="PROSITE" id="PS50089"/>
    </source>
</evidence>
<keyword evidence="6" id="KW-0677">Repeat</keyword>
<dbReference type="EC" id="2.3.2.31" evidence="3"/>
<dbReference type="AlphaFoldDB" id="A0A1W2TXP3"/>
<accession>A0A1W2TXP3</accession>
<evidence type="ECO:0000256" key="10">
    <source>
        <dbReference type="PROSITE-ProRule" id="PRU00175"/>
    </source>
</evidence>
<keyword evidence="7 10" id="KW-0863">Zinc-finger</keyword>
<dbReference type="EMBL" id="DF977492">
    <property type="protein sequence ID" value="GAP93492.2"/>
    <property type="molecule type" value="Genomic_DNA"/>
</dbReference>
<sequence>MMLLQQEPCPACPHHDHRGTGPPSEHCAGSSPKQPSTARIVVKLLDVGALVPGRPPIKLGVKTTSNLSRVAAFLKRKFDRGVWEIPCDGKIDFFRQGKLLREDELPGDGSTLWYRVIAPQDDGRLKLRWHGGDSAVCLSQGQLDHLAQCLELGTTVGQLRRSVASALTASPSSETGRAHAIEHDQVVVVALGGLRRGPVQGDNWICDHVKSWLCHELAISIVERDEYFVFHGFNERYVLHRPYLDDLGDLAGSALKAWLKLTVLMTVGRPGARPEEIRAEDISLFLDGRLVGDDMLFRPGVSVDFELRREAGDGFVDAEAWLLPPTETCSICTESKRVSEMPNRRKITLRCAHEATACKECVSQWISSSIGAVAWNRVKCPECPATFSFREVEAVSTRNIFNRFDRLATEAVLAGVEDFRWCLNPNCHSGQIYPPGCEKGRCHACQLDMCLHHDVPWHEGETCDQYQARIRRQLKNDKRSEDYVRRTTKPCPDCKKDVQKSSGCDHMTCACGHEWCWQCLGPYTGFSLGCRHAPDCPHRRMMEGRRERQHQDDLYHEELVRLHQRGVSHLAYTLISRLVRWIRHA</sequence>
<dbReference type="OrthoDB" id="1431934at2759"/>
<dbReference type="CDD" id="cd20335">
    <property type="entry name" value="BRcat_RBR"/>
    <property type="match status" value="1"/>
</dbReference>